<evidence type="ECO:0000259" key="2">
    <source>
        <dbReference type="Pfam" id="PF24809"/>
    </source>
</evidence>
<dbReference type="Proteomes" id="UP000800036">
    <property type="component" value="Unassembled WGS sequence"/>
</dbReference>
<reference evidence="4" key="1">
    <citation type="journal article" date="2020" name="Stud. Mycol.">
        <title>101 Dothideomycetes genomes: a test case for predicting lifestyles and emergence of pathogens.</title>
        <authorList>
            <person name="Haridas S."/>
            <person name="Albert R."/>
            <person name="Binder M."/>
            <person name="Bloem J."/>
            <person name="Labutti K."/>
            <person name="Salamov A."/>
            <person name="Andreopoulos B."/>
            <person name="Baker S."/>
            <person name="Barry K."/>
            <person name="Bills G."/>
            <person name="Bluhm B."/>
            <person name="Cannon C."/>
            <person name="Castanera R."/>
            <person name="Culley D."/>
            <person name="Daum C."/>
            <person name="Ezra D."/>
            <person name="Gonzalez J."/>
            <person name="Henrissat B."/>
            <person name="Kuo A."/>
            <person name="Liang C."/>
            <person name="Lipzen A."/>
            <person name="Lutzoni F."/>
            <person name="Magnuson J."/>
            <person name="Mondo S."/>
            <person name="Nolan M."/>
            <person name="Ohm R."/>
            <person name="Pangilinan J."/>
            <person name="Park H.-J."/>
            <person name="Ramirez L."/>
            <person name="Alfaro M."/>
            <person name="Sun H."/>
            <person name="Tritt A."/>
            <person name="Yoshinaga Y."/>
            <person name="Zwiers L.-H."/>
            <person name="Turgeon B."/>
            <person name="Goodwin S."/>
            <person name="Spatafora J."/>
            <person name="Crous P."/>
            <person name="Grigoriev I."/>
        </authorList>
    </citation>
    <scope>NUCLEOTIDE SEQUENCE</scope>
    <source>
        <strain evidence="4">CBS 107.79</strain>
    </source>
</reference>
<evidence type="ECO:0000313" key="5">
    <source>
        <dbReference type="Proteomes" id="UP000800036"/>
    </source>
</evidence>
<accession>A0A6A5V352</accession>
<evidence type="ECO:0008006" key="6">
    <source>
        <dbReference type="Google" id="ProtNLM"/>
    </source>
</evidence>
<evidence type="ECO:0000313" key="4">
    <source>
        <dbReference type="EMBL" id="KAF1969456.1"/>
    </source>
</evidence>
<feature type="domain" description="DUF7708" evidence="2">
    <location>
        <begin position="123"/>
        <end position="250"/>
    </location>
</feature>
<dbReference type="InterPro" id="IPR056125">
    <property type="entry name" value="DUF7708"/>
</dbReference>
<name>A0A6A5V352_9PLEO</name>
<proteinExistence type="predicted"/>
<dbReference type="AlphaFoldDB" id="A0A6A5V352"/>
<keyword evidence="1" id="KW-0677">Repeat</keyword>
<keyword evidence="5" id="KW-1185">Reference proteome</keyword>
<gene>
    <name evidence="4" type="ORF">BU23DRAFT_557637</name>
</gene>
<dbReference type="OrthoDB" id="5389929at2759"/>
<protein>
    <recommendedName>
        <fullName evidence="6">Fungal STAND N-terminal Goodbye domain-containing protein</fullName>
    </recommendedName>
</protein>
<dbReference type="Pfam" id="PF24883">
    <property type="entry name" value="NPHP3_N"/>
    <property type="match status" value="1"/>
</dbReference>
<feature type="domain" description="Nephrocystin 3-like N-terminal" evidence="3">
    <location>
        <begin position="357"/>
        <end position="536"/>
    </location>
</feature>
<sequence length="571" mass="64833">MADDKYVWFDADHAESGLLRPIHQLNDERDDWDLETISDDKDTQNASTLSVKRSPMQIYNTSRQDVEKEIAQVLIDEEVSGLSPELQSNLSLAANAFKDWRSGRRATAARKAGTALQSTASTIGDFLQSFAGVAEIVKGADQQFGGLAYGTVSVLLNVAVQKQRREEAIEEALEELAYAFPRLETLRRIRPTESLRALIVDVFTLVIKFCRETVDYFAQRKRRLAKALSPLKLKTLTSLRIKLSEIKEECTIATLEELAETRKSLTEVQEQLRRMETTGDDTNLRVRQGHEWLQRSHSNSRGAELQEIRQALGLKSSDDISLTVIIPRYFAMLQDEFLDLADDEENPRQMSWPVLKKEKKFSQWLEKEESSILLLGGDNWSDSSSTVLNWLSLASVLVAQAHSDATFRLNYFCQTDYANSRSGRRSFSAVIRNLVYQFAEQRPQALHERREFILEALRSVPWNSTEYSVSFDALAQLCINLFSMCQAGESLTIVLDRLDLCQWNHGTGTSALYEAICALQDIIRHKSLAHVRIKILLVMDGRPAQQVVKLIGKPGRGIDWKVDWDQIVDEN</sequence>
<dbReference type="Pfam" id="PF24809">
    <property type="entry name" value="DUF7708"/>
    <property type="match status" value="1"/>
</dbReference>
<evidence type="ECO:0000256" key="1">
    <source>
        <dbReference type="ARBA" id="ARBA00022737"/>
    </source>
</evidence>
<organism evidence="4 5">
    <name type="scientific">Bimuria novae-zelandiae CBS 107.79</name>
    <dbReference type="NCBI Taxonomy" id="1447943"/>
    <lineage>
        <taxon>Eukaryota</taxon>
        <taxon>Fungi</taxon>
        <taxon>Dikarya</taxon>
        <taxon>Ascomycota</taxon>
        <taxon>Pezizomycotina</taxon>
        <taxon>Dothideomycetes</taxon>
        <taxon>Pleosporomycetidae</taxon>
        <taxon>Pleosporales</taxon>
        <taxon>Massarineae</taxon>
        <taxon>Didymosphaeriaceae</taxon>
        <taxon>Bimuria</taxon>
    </lineage>
</organism>
<dbReference type="EMBL" id="ML976709">
    <property type="protein sequence ID" value="KAF1969456.1"/>
    <property type="molecule type" value="Genomic_DNA"/>
</dbReference>
<dbReference type="InterPro" id="IPR056884">
    <property type="entry name" value="NPHP3-like_N"/>
</dbReference>
<evidence type="ECO:0000259" key="3">
    <source>
        <dbReference type="Pfam" id="PF24883"/>
    </source>
</evidence>